<keyword evidence="2" id="KW-0808">Transferase</keyword>
<dbReference type="EC" id="2.4.-.-" evidence="2"/>
<dbReference type="GO" id="GO:0016757">
    <property type="term" value="F:glycosyltransferase activity"/>
    <property type="evidence" value="ECO:0007669"/>
    <property type="project" value="UniProtKB-KW"/>
</dbReference>
<dbReference type="AlphaFoldDB" id="A0A380WGR5"/>
<dbReference type="OrthoDB" id="9771846at2"/>
<evidence type="ECO:0000259" key="1">
    <source>
        <dbReference type="Pfam" id="PF00535"/>
    </source>
</evidence>
<reference evidence="2 3" key="1">
    <citation type="submission" date="2018-06" db="EMBL/GenBank/DDBJ databases">
        <authorList>
            <consortium name="Pathogen Informatics"/>
            <person name="Doyle S."/>
        </authorList>
    </citation>
    <scope>NUCLEOTIDE SEQUENCE [LARGE SCALE GENOMIC DNA]</scope>
    <source>
        <strain evidence="2 3">NCTC10684</strain>
    </source>
</reference>
<dbReference type="EMBL" id="UFSM01000001">
    <property type="protein sequence ID" value="SUU87918.1"/>
    <property type="molecule type" value="Genomic_DNA"/>
</dbReference>
<gene>
    <name evidence="2" type="primary">wbbL</name>
    <name evidence="2" type="ORF">NCTC10684_01121</name>
</gene>
<accession>A0A380WGR5</accession>
<dbReference type="Proteomes" id="UP000254701">
    <property type="component" value="Unassembled WGS sequence"/>
</dbReference>
<proteinExistence type="predicted"/>
<dbReference type="InterPro" id="IPR001173">
    <property type="entry name" value="Glyco_trans_2-like"/>
</dbReference>
<dbReference type="Gene3D" id="3.90.550.10">
    <property type="entry name" value="Spore Coat Polysaccharide Biosynthesis Protein SpsA, Chain A"/>
    <property type="match status" value="1"/>
</dbReference>
<dbReference type="PANTHER" id="PTHR43179:SF7">
    <property type="entry name" value="RHAMNOSYLTRANSFERASE WBBL"/>
    <property type="match status" value="1"/>
</dbReference>
<evidence type="ECO:0000313" key="3">
    <source>
        <dbReference type="Proteomes" id="UP000254701"/>
    </source>
</evidence>
<feature type="domain" description="Glycosyltransferase 2-like" evidence="1">
    <location>
        <begin position="7"/>
        <end position="161"/>
    </location>
</feature>
<protein>
    <submittedName>
        <fullName evidence="2">dTDP-Rha:alpha-D-GlcNAc-pyrophosphate polyprenol, alpha-3-L-rhamnosyltransferase</fullName>
        <ecNumber evidence="2">2.4.-.-</ecNumber>
    </submittedName>
</protein>
<dbReference type="RefSeq" id="WP_115733609.1">
    <property type="nucleotide sequence ID" value="NZ_BAAAVY010000010.1"/>
</dbReference>
<dbReference type="PANTHER" id="PTHR43179">
    <property type="entry name" value="RHAMNOSYLTRANSFERASE WBBL"/>
    <property type="match status" value="1"/>
</dbReference>
<evidence type="ECO:0000313" key="2">
    <source>
        <dbReference type="EMBL" id="SUU87918.1"/>
    </source>
</evidence>
<name>A0A380WGR5_AMIAI</name>
<keyword evidence="2" id="KW-0328">Glycosyltransferase</keyword>
<dbReference type="Pfam" id="PF00535">
    <property type="entry name" value="Glycos_transf_2"/>
    <property type="match status" value="1"/>
</dbReference>
<organism evidence="2 3">
    <name type="scientific">Aminobacter aminovorans</name>
    <name type="common">Chelatobacter heintzii</name>
    <dbReference type="NCBI Taxonomy" id="83263"/>
    <lineage>
        <taxon>Bacteria</taxon>
        <taxon>Pseudomonadati</taxon>
        <taxon>Pseudomonadota</taxon>
        <taxon>Alphaproteobacteria</taxon>
        <taxon>Hyphomicrobiales</taxon>
        <taxon>Phyllobacteriaceae</taxon>
        <taxon>Aminobacter</taxon>
    </lineage>
</organism>
<sequence length="280" mass="30312">MKPEVDLIVVTHNSGSVLPVFLATVPGCANVVVVDNASVDDSVTLAEAAGAKVIEIEENVGYGSACNVGAASGNAPFLLLANPDLRFEAGAIEALVAAAAAHPAAAFNPRFYSGSRRRFRRWSRLLPASDFWHGAPPDHDCAIPVLHGACIFIRRAHFEQVGGFDQNIFLFHEDDDLSVRLRRAGVELRLAGGAAVDHAEGRSSARSIESGRIKGEAMGRSLVYVMNKHQMPLDVPAERYRTWFKLLWPHVLFSSARRSKLLGFANGLNGGPMNSFGKRR</sequence>
<dbReference type="InterPro" id="IPR029044">
    <property type="entry name" value="Nucleotide-diphossugar_trans"/>
</dbReference>
<dbReference type="SUPFAM" id="SSF53448">
    <property type="entry name" value="Nucleotide-diphospho-sugar transferases"/>
    <property type="match status" value="1"/>
</dbReference>